<name>A0A2Z4U9N9_9FIRM</name>
<feature type="binding site" evidence="9">
    <location>
        <begin position="77"/>
        <end position="78"/>
    </location>
    <ligand>
        <name>NAD(+)</name>
        <dbReference type="ChEBI" id="CHEBI:57540"/>
    </ligand>
</feature>
<evidence type="ECO:0000313" key="13">
    <source>
        <dbReference type="EMBL" id="AWY97720.1"/>
    </source>
</evidence>
<dbReference type="KEGG" id="blau:DQQ01_05675"/>
<evidence type="ECO:0000256" key="9">
    <source>
        <dbReference type="HAMAP-Rule" id="MF_01838"/>
    </source>
</evidence>
<evidence type="ECO:0000256" key="4">
    <source>
        <dbReference type="ARBA" id="ARBA00023002"/>
    </source>
</evidence>
<dbReference type="PANTHER" id="PTHR37480:SF1">
    <property type="entry name" value="ENOYL-[ACYL-CARRIER-PROTEIN] REDUCTASE [NADH]"/>
    <property type="match status" value="1"/>
</dbReference>
<dbReference type="NCBIfam" id="NF010177">
    <property type="entry name" value="PRK13656.1"/>
    <property type="match status" value="1"/>
</dbReference>
<evidence type="ECO:0000259" key="10">
    <source>
        <dbReference type="Pfam" id="PF07055"/>
    </source>
</evidence>
<feature type="binding site" evidence="9">
    <location>
        <begin position="273"/>
        <end position="275"/>
    </location>
    <ligand>
        <name>NAD(+)</name>
        <dbReference type="ChEBI" id="CHEBI:57540"/>
    </ligand>
</feature>
<dbReference type="Pfam" id="PF07055">
    <property type="entry name" value="Eno-Rase_FAD_bd"/>
    <property type="match status" value="1"/>
</dbReference>
<evidence type="ECO:0000259" key="12">
    <source>
        <dbReference type="Pfam" id="PF12242"/>
    </source>
</evidence>
<dbReference type="InterPro" id="IPR010758">
    <property type="entry name" value="Trans-2-enoyl-CoA_reductase"/>
</dbReference>
<evidence type="ECO:0000259" key="11">
    <source>
        <dbReference type="Pfam" id="PF12241"/>
    </source>
</evidence>
<feature type="binding site" evidence="9">
    <location>
        <position position="246"/>
    </location>
    <ligand>
        <name>NAD(+)</name>
        <dbReference type="ChEBI" id="CHEBI:57540"/>
    </ligand>
</feature>
<feature type="domain" description="Enoyl reductase FAD binding" evidence="10">
    <location>
        <begin position="323"/>
        <end position="386"/>
    </location>
</feature>
<dbReference type="InterPro" id="IPR024910">
    <property type="entry name" value="Enoyl-CoA_Rdtase_cat_dom"/>
</dbReference>
<dbReference type="Pfam" id="PF12242">
    <property type="entry name" value="Eno-Rase_NADH_b"/>
    <property type="match status" value="1"/>
</dbReference>
<dbReference type="GO" id="GO:0050343">
    <property type="term" value="F:trans-2-enoyl-CoA reductase (NADH) activity"/>
    <property type="evidence" value="ECO:0007669"/>
    <property type="project" value="UniProtKB-UniRule"/>
</dbReference>
<keyword evidence="6 9" id="KW-0443">Lipid metabolism</keyword>
<feature type="domain" description="Trans-2-enoyl-CoA reductase catalytic" evidence="11">
    <location>
        <begin position="85"/>
        <end position="316"/>
    </location>
</feature>
<evidence type="ECO:0000256" key="3">
    <source>
        <dbReference type="ARBA" id="ARBA00022832"/>
    </source>
</evidence>
<dbReference type="NCBIfam" id="NF043048">
    <property type="entry name" value="EnoyACPredFabV"/>
    <property type="match status" value="1"/>
</dbReference>
<feature type="binding site" evidence="9">
    <location>
        <position position="227"/>
    </location>
    <ligand>
        <name>substrate</name>
    </ligand>
</feature>
<dbReference type="PANTHER" id="PTHR37480">
    <property type="entry name" value="ENOYL-[ACYL-CARRIER-PROTEIN] REDUCTASE [NADH]"/>
    <property type="match status" value="1"/>
</dbReference>
<dbReference type="GO" id="GO:0051287">
    <property type="term" value="F:NAD binding"/>
    <property type="evidence" value="ECO:0007669"/>
    <property type="project" value="UniProtKB-UniRule"/>
</dbReference>
<evidence type="ECO:0000256" key="7">
    <source>
        <dbReference type="ARBA" id="ARBA00023160"/>
    </source>
</evidence>
<evidence type="ECO:0000256" key="2">
    <source>
        <dbReference type="ARBA" id="ARBA00022516"/>
    </source>
</evidence>
<comment type="catalytic activity">
    <reaction evidence="8 9">
        <text>a 2,3-saturated acyl-CoA + NAD(+) = a (2E)-enoyl-CoA + NADH + H(+)</text>
        <dbReference type="Rhea" id="RHEA:18177"/>
        <dbReference type="ChEBI" id="CHEBI:15378"/>
        <dbReference type="ChEBI" id="CHEBI:57540"/>
        <dbReference type="ChEBI" id="CHEBI:57945"/>
        <dbReference type="ChEBI" id="CHEBI:58856"/>
        <dbReference type="ChEBI" id="CHEBI:65111"/>
        <dbReference type="EC" id="1.3.1.44"/>
    </reaction>
</comment>
<proteinExistence type="inferred from homology"/>
<sequence>MKVEPKIREFICTTAHPEGCREHVKRQIACVKREKIIHEGERVPKKVLVIGASTGYGLASRITAGFGCGAATLGIMFEKPSNGKRTATPGWYNTAAYEEEARKEGLYAKTINGDAFSREVKEKTIALIKEDWGKADMVIYSLAAPRRTDTEGNTWVSSLKTTGEPFTEKSLDLRNNTIAEKTVEPATAEELEGTKKVMGGEDWLDWIKALKEADALAEQALTVAYSYIGPKLTYPIYYDGTIGQAKRHLEHTAEVIAEEFPSVQARISVNKALVTQASAAIPIVPLYFAILYRVMKEQGNHEGCIEQMVRLFKEKLLKETPPVDEKGRIRMDDWELEEDIQNRVWEIWNQVTTENVEQISDIRGYWEDFYQMFGFGFENIDYEKDVEIQVSIPSIK</sequence>
<comment type="function">
    <text evidence="9">Involved in the fatty acid synthesis (FAS II). Catalyzes the reduction of a carbon-carbon double bond in an enoyl moiety that is covalently linked to a coenzyme A (CoA).</text>
</comment>
<keyword evidence="3 9" id="KW-0276">Fatty acid metabolism</keyword>
<evidence type="ECO:0000256" key="8">
    <source>
        <dbReference type="ARBA" id="ARBA00048302"/>
    </source>
</evidence>
<evidence type="ECO:0000256" key="1">
    <source>
        <dbReference type="ARBA" id="ARBA00011245"/>
    </source>
</evidence>
<evidence type="ECO:0000313" key="14">
    <source>
        <dbReference type="Proteomes" id="UP000250003"/>
    </source>
</evidence>
<feature type="binding site" evidence="9">
    <location>
        <begin position="51"/>
        <end position="56"/>
    </location>
    <ligand>
        <name>NAD(+)</name>
        <dbReference type="ChEBI" id="CHEBI:57540"/>
    </ligand>
</feature>
<comment type="pathway">
    <text evidence="9">Lipid metabolism; fatty acid biosynthesis.</text>
</comment>
<dbReference type="Proteomes" id="UP000250003">
    <property type="component" value="Chromosome"/>
</dbReference>
<dbReference type="RefSeq" id="WP_111919127.1">
    <property type="nucleotide sequence ID" value="NZ_CAUWHR010000001.1"/>
</dbReference>
<evidence type="ECO:0000256" key="6">
    <source>
        <dbReference type="ARBA" id="ARBA00023098"/>
    </source>
</evidence>
<accession>A0A2Z4U9N9</accession>
<gene>
    <name evidence="9" type="primary">fabV</name>
    <name evidence="13" type="ORF">DQQ01_05675</name>
</gene>
<evidence type="ECO:0000256" key="5">
    <source>
        <dbReference type="ARBA" id="ARBA00023027"/>
    </source>
</evidence>
<dbReference type="EC" id="1.3.1.44" evidence="9"/>
<feature type="binding site" evidence="9">
    <location>
        <begin position="114"/>
        <end position="115"/>
    </location>
    <ligand>
        <name>NAD(+)</name>
        <dbReference type="ChEBI" id="CHEBI:57540"/>
    </ligand>
</feature>
<dbReference type="UniPathway" id="UPA00094"/>
<keyword evidence="7 9" id="KW-0275">Fatty acid biosynthesis</keyword>
<comment type="subunit">
    <text evidence="1 9">Monomer.</text>
</comment>
<comment type="similarity">
    <text evidence="9">Belongs to the TER reductase family.</text>
</comment>
<dbReference type="EMBL" id="CP030280">
    <property type="protein sequence ID" value="AWY97720.1"/>
    <property type="molecule type" value="Genomic_DNA"/>
</dbReference>
<dbReference type="AlphaFoldDB" id="A0A2Z4U9N9"/>
<dbReference type="OrthoDB" id="9802260at2"/>
<dbReference type="HAMAP" id="MF_01838">
    <property type="entry name" value="FabV_reductase"/>
    <property type="match status" value="1"/>
</dbReference>
<dbReference type="InterPro" id="IPR050048">
    <property type="entry name" value="FabV-like_NADH_b"/>
</dbReference>
<organism evidence="13 14">
    <name type="scientific">Blautia argi</name>
    <dbReference type="NCBI Taxonomy" id="1912897"/>
    <lineage>
        <taxon>Bacteria</taxon>
        <taxon>Bacillati</taxon>
        <taxon>Bacillota</taxon>
        <taxon>Clostridia</taxon>
        <taxon>Lachnospirales</taxon>
        <taxon>Lachnospiraceae</taxon>
        <taxon>Blautia</taxon>
    </lineage>
</organism>
<feature type="binding site" evidence="9">
    <location>
        <begin position="142"/>
        <end position="143"/>
    </location>
    <ligand>
        <name>NAD(+)</name>
        <dbReference type="ChEBI" id="CHEBI:57540"/>
    </ligand>
</feature>
<feature type="site" description="Plays an important role in discriminating NADH against NADPH" evidence="9">
    <location>
        <position position="78"/>
    </location>
</feature>
<dbReference type="Pfam" id="PF12241">
    <property type="entry name" value="Enoyl_reductase"/>
    <property type="match status" value="1"/>
</dbReference>
<keyword evidence="4 9" id="KW-0560">Oxidoreductase</keyword>
<feature type="active site" description="Proton donor" evidence="9">
    <location>
        <position position="237"/>
    </location>
</feature>
<dbReference type="Gene3D" id="3.40.50.720">
    <property type="entry name" value="NAD(P)-binding Rossmann-like Domain"/>
    <property type="match status" value="1"/>
</dbReference>
<keyword evidence="14" id="KW-1185">Reference proteome</keyword>
<dbReference type="InterPro" id="IPR024906">
    <property type="entry name" value="Eno_Rdtase_FAD-bd_dom"/>
</dbReference>
<protein>
    <recommendedName>
        <fullName evidence="9">Trans-2-enoyl-CoA reductase [NADH]</fullName>
        <shortName evidence="9">TER</shortName>
        <ecNumber evidence="9">1.3.1.44</ecNumber>
    </recommendedName>
</protein>
<keyword evidence="2 9" id="KW-0444">Lipid biosynthesis</keyword>
<keyword evidence="5 9" id="KW-0520">NAD</keyword>
<dbReference type="GO" id="GO:0006633">
    <property type="term" value="P:fatty acid biosynthetic process"/>
    <property type="evidence" value="ECO:0007669"/>
    <property type="project" value="UniProtKB-UniRule"/>
</dbReference>
<feature type="domain" description="Trans-2-enoyl-CoA reductase-like NAD(P)H binding" evidence="12">
    <location>
        <begin position="3"/>
        <end position="82"/>
    </location>
</feature>
<reference evidence="14" key="1">
    <citation type="submission" date="2018-06" db="EMBL/GenBank/DDBJ databases">
        <title>Description of Blautia argi sp. nov., a new anaerobic isolated from dog feces.</title>
        <authorList>
            <person name="Chang Y.-H."/>
            <person name="Paek J."/>
            <person name="Shin Y."/>
        </authorList>
    </citation>
    <scope>NUCLEOTIDE SEQUENCE [LARGE SCALE GENOMIC DNA]</scope>
    <source>
        <strain evidence="14">KCTC 15426</strain>
    </source>
</reference>
<dbReference type="GO" id="GO:0004318">
    <property type="term" value="F:enoyl-[acyl-carrier-protein] reductase (NADH) activity"/>
    <property type="evidence" value="ECO:0007669"/>
    <property type="project" value="TreeGrafter"/>
</dbReference>